<dbReference type="OMA" id="PYVQRHF"/>
<dbReference type="PANTHER" id="PTHR19854:SF15">
    <property type="entry name" value="TRANSDUCIN BETA-LIKE PROTEIN 3"/>
    <property type="match status" value="1"/>
</dbReference>
<feature type="repeat" description="WD" evidence="5">
    <location>
        <begin position="614"/>
        <end position="648"/>
    </location>
</feature>
<dbReference type="Gene3D" id="2.130.10.10">
    <property type="entry name" value="YVTN repeat-like/Quinoprotein amine dehydrogenase"/>
    <property type="match status" value="3"/>
</dbReference>
<dbReference type="PROSITE" id="PS50294">
    <property type="entry name" value="WD_REPEATS_REGION"/>
    <property type="match status" value="3"/>
</dbReference>
<dbReference type="PROSITE" id="PS00678">
    <property type="entry name" value="WD_REPEATS_1"/>
    <property type="match status" value="1"/>
</dbReference>
<dbReference type="CDD" id="cd00200">
    <property type="entry name" value="WD40"/>
    <property type="match status" value="1"/>
</dbReference>
<dbReference type="GO" id="GO:0034511">
    <property type="term" value="F:U3 snoRNA binding"/>
    <property type="evidence" value="ECO:0007669"/>
    <property type="project" value="TreeGrafter"/>
</dbReference>
<keyword evidence="2 5" id="KW-0853">WD repeat</keyword>
<evidence type="ECO:0000313" key="8">
    <source>
        <dbReference type="RefSeq" id="XP_023171702.2"/>
    </source>
</evidence>
<dbReference type="OrthoDB" id="5414888at2759"/>
<feature type="repeat" description="WD" evidence="5">
    <location>
        <begin position="566"/>
        <end position="607"/>
    </location>
</feature>
<evidence type="ECO:0000259" key="6">
    <source>
        <dbReference type="Pfam" id="PF08625"/>
    </source>
</evidence>
<evidence type="ECO:0000256" key="2">
    <source>
        <dbReference type="ARBA" id="ARBA00022574"/>
    </source>
</evidence>
<dbReference type="InterPro" id="IPR015943">
    <property type="entry name" value="WD40/YVTN_repeat-like_dom_sf"/>
</dbReference>
<dbReference type="PROSITE" id="PS50082">
    <property type="entry name" value="WD_REPEATS_2"/>
    <property type="match status" value="6"/>
</dbReference>
<dbReference type="InterPro" id="IPR020472">
    <property type="entry name" value="WD40_PAC1"/>
</dbReference>
<evidence type="ECO:0000256" key="1">
    <source>
        <dbReference type="ARBA" id="ARBA00004604"/>
    </source>
</evidence>
<feature type="repeat" description="WD" evidence="5">
    <location>
        <begin position="472"/>
        <end position="514"/>
    </location>
</feature>
<dbReference type="InterPro" id="IPR013934">
    <property type="entry name" value="Utp13_C"/>
</dbReference>
<dbReference type="Pfam" id="PF08625">
    <property type="entry name" value="Utp13"/>
    <property type="match status" value="1"/>
</dbReference>
<evidence type="ECO:0000256" key="4">
    <source>
        <dbReference type="ARBA" id="ARBA00023242"/>
    </source>
</evidence>
<dbReference type="GeneID" id="111600021"/>
<dbReference type="InterPro" id="IPR019775">
    <property type="entry name" value="WD40_repeat_CS"/>
</dbReference>
<reference evidence="8" key="1">
    <citation type="submission" date="2025-08" db="UniProtKB">
        <authorList>
            <consortium name="RefSeq"/>
        </authorList>
    </citation>
    <scope>IDENTIFICATION</scope>
    <source>
        <strain evidence="8">15085-1641.00</strain>
        <tissue evidence="8">Whole body</tissue>
    </source>
</reference>
<dbReference type="SUPFAM" id="SSF50978">
    <property type="entry name" value="WD40 repeat-like"/>
    <property type="match status" value="2"/>
</dbReference>
<organism evidence="7 8">
    <name type="scientific">Drosophila hydei</name>
    <name type="common">Fruit fly</name>
    <dbReference type="NCBI Taxonomy" id="7224"/>
    <lineage>
        <taxon>Eukaryota</taxon>
        <taxon>Metazoa</taxon>
        <taxon>Ecdysozoa</taxon>
        <taxon>Arthropoda</taxon>
        <taxon>Hexapoda</taxon>
        <taxon>Insecta</taxon>
        <taxon>Pterygota</taxon>
        <taxon>Neoptera</taxon>
        <taxon>Endopterygota</taxon>
        <taxon>Diptera</taxon>
        <taxon>Brachycera</taxon>
        <taxon>Muscomorpha</taxon>
        <taxon>Ephydroidea</taxon>
        <taxon>Drosophilidae</taxon>
        <taxon>Drosophila</taxon>
    </lineage>
</organism>
<dbReference type="GO" id="GO:0032040">
    <property type="term" value="C:small-subunit processome"/>
    <property type="evidence" value="ECO:0007669"/>
    <property type="project" value="InterPro"/>
</dbReference>
<evidence type="ECO:0000313" key="7">
    <source>
        <dbReference type="Proteomes" id="UP000504633"/>
    </source>
</evidence>
<dbReference type="AlphaFoldDB" id="A0A6J1LWQ3"/>
<evidence type="ECO:0000256" key="5">
    <source>
        <dbReference type="PROSITE-ProRule" id="PRU00221"/>
    </source>
</evidence>
<feature type="repeat" description="WD" evidence="5">
    <location>
        <begin position="524"/>
        <end position="565"/>
    </location>
</feature>
<dbReference type="PRINTS" id="PR00320">
    <property type="entry name" value="GPROTEINBRPT"/>
</dbReference>
<dbReference type="InterPro" id="IPR036322">
    <property type="entry name" value="WD40_repeat_dom_sf"/>
</dbReference>
<comment type="subcellular location">
    <subcellularLocation>
        <location evidence="1">Nucleus</location>
        <location evidence="1">Nucleolus</location>
    </subcellularLocation>
</comment>
<dbReference type="PANTHER" id="PTHR19854">
    <property type="entry name" value="TRANSDUCIN BETA-LIKE 3"/>
    <property type="match status" value="1"/>
</dbReference>
<dbReference type="GO" id="GO:0000472">
    <property type="term" value="P:endonucleolytic cleavage to generate mature 5'-end of SSU-rRNA from (SSU-rRNA, 5.8S rRNA, LSU-rRNA)"/>
    <property type="evidence" value="ECO:0007669"/>
    <property type="project" value="TreeGrafter"/>
</dbReference>
<protein>
    <submittedName>
        <fullName evidence="8">Transducin beta-like protein 3</fullName>
    </submittedName>
</protein>
<dbReference type="SMART" id="SM00320">
    <property type="entry name" value="WD40"/>
    <property type="match status" value="11"/>
</dbReference>
<dbReference type="KEGG" id="dhe:111600021"/>
<dbReference type="Pfam" id="PF00400">
    <property type="entry name" value="WD40"/>
    <property type="match status" value="8"/>
</dbReference>
<feature type="repeat" description="WD" evidence="5">
    <location>
        <begin position="157"/>
        <end position="199"/>
    </location>
</feature>
<feature type="repeat" description="WD" evidence="5">
    <location>
        <begin position="426"/>
        <end position="458"/>
    </location>
</feature>
<keyword evidence="4" id="KW-0539">Nucleus</keyword>
<keyword evidence="3" id="KW-0677">Repeat</keyword>
<proteinExistence type="predicted"/>
<gene>
    <name evidence="8" type="primary">LOC111600021</name>
</gene>
<feature type="domain" description="U3 small nucleolar RNA-associated protein 13 C-terminal" evidence="6">
    <location>
        <begin position="703"/>
        <end position="837"/>
    </location>
</feature>
<dbReference type="RefSeq" id="XP_023171702.2">
    <property type="nucleotide sequence ID" value="XM_023315934.2"/>
</dbReference>
<keyword evidence="7" id="KW-1185">Reference proteome</keyword>
<evidence type="ECO:0000256" key="3">
    <source>
        <dbReference type="ARBA" id="ARBA00022737"/>
    </source>
</evidence>
<accession>A0A6J1LWQ3</accession>
<dbReference type="GO" id="GO:0030686">
    <property type="term" value="C:90S preribosome"/>
    <property type="evidence" value="ECO:0007669"/>
    <property type="project" value="TreeGrafter"/>
</dbReference>
<sequence length="837" mass="94140">MYDYGIRELVLLEYSYQIQCARGRNFNFVNKNKSMLASVSEKQYAAEARYTNFYSGHDIAWSEDGQHIYCLNGEVVNQVNVETSQIVCSFGVNVSNGSESNGNVDKSKASDGLDDAKVDEDNIYCFAMSREHLVIAHGSGLLRLWELSTQKLVKLWKSQHKGPVVRIEFSPCGKYICTSGGADATLRLWDFANNSCLCALKDFPGPALVVRFHPSPLKSEIYAAGADNTIYCWNYGTKTLLHKMRGHISQVTGLSFKSTAPDCDQLVTVSRDKVLIAWQLGVDSSNTWSQSKIIPLYVELEGVTHIADGEQVLVACRSGKLQQIDTKSWKIRDLLVKTDFEICRLLYSSIRKQLTLVTTEQNIIIYNVNTESESAALKLVKQLVGYNDEILDMCFLGDNDRYLAVATNSKHFKLYDTAQNMNCRLISGHSDTVMALAASHNLLISVGKDCSIHLWKLSHEIDCFLQPLTQQSNCHTATIGSVSITHNGAKGFASACQDGSMKVWQLSRDKQERNNYTFSLRYAALAHDKEVNCVTYALNNKILATASQDKTAKLWTADSNVLLGVLRGHTRGVWCVRFSPVDQIVVTSSSDCSLRIWSIANFSCLKRLEQECTVLRVEFLDHGKFILSAASDGLLKLWNIKTNICVQSIDEHSDRVWSVAVSACSNRFFYTGGADSKLIRYADVTETVRNEALDQRQAMLQQEQTLHSLLHAQEQLEKAFKLALVLDKPKATYDIICSFVRKRDNAGVRQLVDQLNLDQRLVLLQHVKAWGTNSRHSYIANLILQHLLGDALVHTTQKFYNKGNLVEVLTPYVQRHFKRVSELNKDLAFMEFIVKCM</sequence>
<name>A0A6J1LWQ3_DROHY</name>
<dbReference type="InterPro" id="IPR001680">
    <property type="entry name" value="WD40_rpt"/>
</dbReference>
<dbReference type="GO" id="GO:0000480">
    <property type="term" value="P:endonucleolytic cleavage in 5'-ETS of tricistronic rRNA transcript (SSU-rRNA, 5.8S rRNA, LSU-rRNA)"/>
    <property type="evidence" value="ECO:0007669"/>
    <property type="project" value="TreeGrafter"/>
</dbReference>
<dbReference type="Proteomes" id="UP000504633">
    <property type="component" value="Unplaced"/>
</dbReference>